<keyword evidence="9" id="KW-1185">Reference proteome</keyword>
<comment type="subcellular location">
    <subcellularLocation>
        <location evidence="1">Cell membrane</location>
        <topology evidence="1">Multi-pass membrane protein</topology>
    </subcellularLocation>
</comment>
<dbReference type="KEGG" id="mech:Q9L42_017620"/>
<keyword evidence="2" id="KW-1003">Cell membrane</keyword>
<evidence type="ECO:0000256" key="2">
    <source>
        <dbReference type="ARBA" id="ARBA00022475"/>
    </source>
</evidence>
<feature type="domain" description="Type II secretion system protein GspF" evidence="7">
    <location>
        <begin position="157"/>
        <end position="282"/>
    </location>
</feature>
<evidence type="ECO:0000256" key="6">
    <source>
        <dbReference type="SAM" id="Phobius"/>
    </source>
</evidence>
<sequence>MDQKTLIIFLLLIAGAVFLLSQLILVPSFGTRSVESRLIKRRLKNMTEAGRAGEYSLVRKKYLRELSTLERILESLPGTDRVQDLLEQAGKTYPAYRVILAMIGLAIIVGIITWIFTTNIIAAPLAGLFAGFVPYMKLKSDRKKRLDLFEEQLPEALDMMTRALRAGYPFNEAMHYIAEEMEEPIAHEFGITFEEINYGRDVRQAFNYLLMRVPSTNLVAATTAILIQRETGGNLAELLGKISGILRQRFRFQRRVKTITAESRMSAWVLSLLPFFVFLVITLRTPDYVKPLFDTEMGNLILGGGLVLQVIGALWVRKQINFDI</sequence>
<gene>
    <name evidence="8" type="ORF">Q9L42_017620</name>
</gene>
<feature type="transmembrane region" description="Helical" evidence="6">
    <location>
        <begin position="6"/>
        <end position="30"/>
    </location>
</feature>
<proteinExistence type="predicted"/>
<name>A0AAU7NT39_9GAMM</name>
<evidence type="ECO:0000256" key="5">
    <source>
        <dbReference type="ARBA" id="ARBA00023136"/>
    </source>
</evidence>
<reference evidence="8 9" key="1">
    <citation type="journal article" date="2024" name="Microbiology">
        <title>Methylomarinum rosea sp. nov., a novel halophilic methanotrophic bacterium from the hypersaline Lake Elton.</title>
        <authorList>
            <person name="Suleimanov R.Z."/>
            <person name="Oshkin I.Y."/>
            <person name="Danilova O.V."/>
            <person name="Suzina N.E."/>
            <person name="Dedysh S.N."/>
        </authorList>
    </citation>
    <scope>NUCLEOTIDE SEQUENCE [LARGE SCALE GENOMIC DNA]</scope>
    <source>
        <strain evidence="8 9">Ch1-1</strain>
    </source>
</reference>
<evidence type="ECO:0000313" key="8">
    <source>
        <dbReference type="EMBL" id="XBS20152.1"/>
    </source>
</evidence>
<dbReference type="EMBL" id="CP157743">
    <property type="protein sequence ID" value="XBS20152.1"/>
    <property type="molecule type" value="Genomic_DNA"/>
</dbReference>
<dbReference type="PANTHER" id="PTHR35007:SF1">
    <property type="entry name" value="PILUS ASSEMBLY PROTEIN"/>
    <property type="match status" value="1"/>
</dbReference>
<feature type="transmembrane region" description="Helical" evidence="6">
    <location>
        <begin position="297"/>
        <end position="316"/>
    </location>
</feature>
<feature type="transmembrane region" description="Helical" evidence="6">
    <location>
        <begin position="265"/>
        <end position="285"/>
    </location>
</feature>
<dbReference type="Proteomes" id="UP001225378">
    <property type="component" value="Chromosome"/>
</dbReference>
<dbReference type="InterPro" id="IPR042094">
    <property type="entry name" value="T2SS_GspF_sf"/>
</dbReference>
<evidence type="ECO:0000256" key="4">
    <source>
        <dbReference type="ARBA" id="ARBA00022989"/>
    </source>
</evidence>
<keyword evidence="3 6" id="KW-0812">Transmembrane</keyword>
<dbReference type="Pfam" id="PF00482">
    <property type="entry name" value="T2SSF"/>
    <property type="match status" value="1"/>
</dbReference>
<evidence type="ECO:0000256" key="3">
    <source>
        <dbReference type="ARBA" id="ARBA00022692"/>
    </source>
</evidence>
<keyword evidence="5 6" id="KW-0472">Membrane</keyword>
<evidence type="ECO:0000256" key="1">
    <source>
        <dbReference type="ARBA" id="ARBA00004651"/>
    </source>
</evidence>
<keyword evidence="4 6" id="KW-1133">Transmembrane helix</keyword>
<evidence type="ECO:0000313" key="9">
    <source>
        <dbReference type="Proteomes" id="UP001225378"/>
    </source>
</evidence>
<dbReference type="InterPro" id="IPR018076">
    <property type="entry name" value="T2SS_GspF_dom"/>
</dbReference>
<accession>A0AAU7NT39</accession>
<dbReference type="AlphaFoldDB" id="A0AAU7NT39"/>
<dbReference type="Gene3D" id="1.20.81.30">
    <property type="entry name" value="Type II secretion system (T2SS), domain F"/>
    <property type="match status" value="1"/>
</dbReference>
<dbReference type="RefSeq" id="WP_305907114.1">
    <property type="nucleotide sequence ID" value="NZ_CP157743.1"/>
</dbReference>
<evidence type="ECO:0000259" key="7">
    <source>
        <dbReference type="Pfam" id="PF00482"/>
    </source>
</evidence>
<dbReference type="GO" id="GO:0005886">
    <property type="term" value="C:plasma membrane"/>
    <property type="evidence" value="ECO:0007669"/>
    <property type="project" value="UniProtKB-SubCell"/>
</dbReference>
<protein>
    <submittedName>
        <fullName evidence="8">Type II secretion system F family protein</fullName>
    </submittedName>
</protein>
<dbReference type="PANTHER" id="PTHR35007">
    <property type="entry name" value="INTEGRAL MEMBRANE PROTEIN-RELATED"/>
    <property type="match status" value="1"/>
</dbReference>
<organism evidence="8 9">
    <name type="scientific">Methylomarinum roseum</name>
    <dbReference type="NCBI Taxonomy" id="3067653"/>
    <lineage>
        <taxon>Bacteria</taxon>
        <taxon>Pseudomonadati</taxon>
        <taxon>Pseudomonadota</taxon>
        <taxon>Gammaproteobacteria</taxon>
        <taxon>Methylococcales</taxon>
        <taxon>Methylococcaceae</taxon>
        <taxon>Methylomarinum</taxon>
    </lineage>
</organism>
<feature type="transmembrane region" description="Helical" evidence="6">
    <location>
        <begin position="95"/>
        <end position="115"/>
    </location>
</feature>